<dbReference type="Gene3D" id="3.40.50.720">
    <property type="entry name" value="NAD(P)-binding Rossmann-like Domain"/>
    <property type="match status" value="1"/>
</dbReference>
<evidence type="ECO:0000256" key="9">
    <source>
        <dbReference type="ARBA" id="ARBA00023136"/>
    </source>
</evidence>
<protein>
    <recommendedName>
        <fullName evidence="19">Ion transport domain-containing protein</fullName>
    </recommendedName>
</protein>
<dbReference type="PANTHER" id="PTHR10027:SF10">
    <property type="entry name" value="SLOWPOKE 2, ISOFORM D"/>
    <property type="match status" value="1"/>
</dbReference>
<dbReference type="Pfam" id="PF03493">
    <property type="entry name" value="BK_channel_a"/>
    <property type="match status" value="1"/>
</dbReference>
<feature type="transmembrane region" description="Helical" evidence="11">
    <location>
        <begin position="125"/>
        <end position="148"/>
    </location>
</feature>
<dbReference type="AlphaFoldDB" id="A0A3F2RUY4"/>
<keyword evidence="8" id="KW-0406">Ion transport</keyword>
<dbReference type="EMBL" id="MBDO02000067">
    <property type="protein sequence ID" value="RLN64687.1"/>
    <property type="molecule type" value="Genomic_DNA"/>
</dbReference>
<keyword evidence="2" id="KW-0813">Transport</keyword>
<evidence type="ECO:0000259" key="12">
    <source>
        <dbReference type="Pfam" id="PF00520"/>
    </source>
</evidence>
<evidence type="ECO:0000256" key="5">
    <source>
        <dbReference type="ARBA" id="ARBA00022826"/>
    </source>
</evidence>
<evidence type="ECO:0000313" key="17">
    <source>
        <dbReference type="Proteomes" id="UP000277300"/>
    </source>
</evidence>
<keyword evidence="4 11" id="KW-0812">Transmembrane</keyword>
<evidence type="ECO:0000259" key="13">
    <source>
        <dbReference type="Pfam" id="PF03493"/>
    </source>
</evidence>
<accession>A0A3F2RUY4</accession>
<dbReference type="InterPro" id="IPR003929">
    <property type="entry name" value="K_chnl_BK_asu"/>
</dbReference>
<feature type="domain" description="Calcium-activated potassium channel BK alpha subunit" evidence="13">
    <location>
        <begin position="447"/>
        <end position="524"/>
    </location>
</feature>
<evidence type="ECO:0000259" key="14">
    <source>
        <dbReference type="Pfam" id="PF22614"/>
    </source>
</evidence>
<gene>
    <name evidence="15" type="ORF">BBJ29_006188</name>
    <name evidence="16" type="ORF">BBP00_00003293</name>
</gene>
<name>A0A3F2RUY4_9STRA</name>
<dbReference type="EMBL" id="MBAD02002720">
    <property type="protein sequence ID" value="RLN45179.1"/>
    <property type="molecule type" value="Genomic_DNA"/>
</dbReference>
<evidence type="ECO:0000256" key="10">
    <source>
        <dbReference type="ARBA" id="ARBA00023303"/>
    </source>
</evidence>
<keyword evidence="3" id="KW-0633">Potassium transport</keyword>
<evidence type="ECO:0000256" key="6">
    <source>
        <dbReference type="ARBA" id="ARBA00022958"/>
    </source>
</evidence>
<dbReference type="InterPro" id="IPR047871">
    <property type="entry name" value="K_chnl_Slo-like"/>
</dbReference>
<dbReference type="Pfam" id="PF22614">
    <property type="entry name" value="Slo-like_RCK"/>
    <property type="match status" value="1"/>
</dbReference>
<dbReference type="SUPFAM" id="SSF81324">
    <property type="entry name" value="Voltage-gated potassium channels"/>
    <property type="match status" value="1"/>
</dbReference>
<dbReference type="Pfam" id="PF00520">
    <property type="entry name" value="Ion_trans"/>
    <property type="match status" value="1"/>
</dbReference>
<evidence type="ECO:0000313" key="15">
    <source>
        <dbReference type="EMBL" id="RLN45179.1"/>
    </source>
</evidence>
<reference evidence="17 18" key="1">
    <citation type="submission" date="2018-07" db="EMBL/GenBank/DDBJ databases">
        <title>Genome sequencing of oomycete isolates from Chile give support for New Zealand origin for Phytophthora kernoviae and make available the first Nothophytophthora sp. genome.</title>
        <authorList>
            <person name="Studholme D.J."/>
            <person name="Sanfuentes E."/>
            <person name="Panda P."/>
            <person name="Hill R."/>
            <person name="Sambles C."/>
            <person name="Grant M."/>
            <person name="Williams N.M."/>
            <person name="Mcdougal R.L."/>
        </authorList>
    </citation>
    <scope>NUCLEOTIDE SEQUENCE [LARGE SCALE GENOMIC DNA]</scope>
    <source>
        <strain evidence="16">Chile6</strain>
        <strain evidence="15">Chile7</strain>
    </source>
</reference>
<feature type="transmembrane region" description="Helical" evidence="11">
    <location>
        <begin position="61"/>
        <end position="81"/>
    </location>
</feature>
<keyword evidence="6" id="KW-0630">Potassium</keyword>
<dbReference type="Proteomes" id="UP000277300">
    <property type="component" value="Unassembled WGS sequence"/>
</dbReference>
<evidence type="ECO:0000256" key="4">
    <source>
        <dbReference type="ARBA" id="ARBA00022692"/>
    </source>
</evidence>
<evidence type="ECO:0000256" key="11">
    <source>
        <dbReference type="SAM" id="Phobius"/>
    </source>
</evidence>
<dbReference type="GO" id="GO:0005267">
    <property type="term" value="F:potassium channel activity"/>
    <property type="evidence" value="ECO:0007669"/>
    <property type="project" value="UniProtKB-KW"/>
</dbReference>
<dbReference type="PRINTS" id="PR00169">
    <property type="entry name" value="KCHANNEL"/>
</dbReference>
<keyword evidence="9 11" id="KW-0472">Membrane</keyword>
<dbReference type="InterPro" id="IPR003148">
    <property type="entry name" value="RCK_N"/>
</dbReference>
<evidence type="ECO:0000256" key="3">
    <source>
        <dbReference type="ARBA" id="ARBA00022538"/>
    </source>
</evidence>
<comment type="subcellular location">
    <subcellularLocation>
        <location evidence="1">Membrane</location>
        <topology evidence="1">Multi-pass membrane protein</topology>
    </subcellularLocation>
</comment>
<dbReference type="Gene3D" id="1.20.120.350">
    <property type="entry name" value="Voltage-gated potassium channels. Chain C"/>
    <property type="match status" value="1"/>
</dbReference>
<feature type="domain" description="RCK N-terminal" evidence="14">
    <location>
        <begin position="263"/>
        <end position="374"/>
    </location>
</feature>
<dbReference type="PANTHER" id="PTHR10027">
    <property type="entry name" value="CALCIUM-ACTIVATED POTASSIUM CHANNEL ALPHA CHAIN"/>
    <property type="match status" value="1"/>
</dbReference>
<feature type="transmembrane region" description="Helical" evidence="11">
    <location>
        <begin position="93"/>
        <end position="113"/>
    </location>
</feature>
<sequence>MTGDENVETENHRWQYRGITSPHGDIRRRRSLRRPLPAKIGDLHVWTPKERLQVILDGSTGVVIECVNVLLSLVLVAIAIVNTYRDPELGRDSHIYVVFEILCTAFFAVDYILHVYAAQDRVGYLVKPVSIVDFLTIMPTIFALALKWLKLKGVLPILRIARIFRILAVLRIYRVMVSRHGFEYQLVVLIFLLLSLILVAAGVFQVLEESYYTDQGQFFVMFIIIVVVTVIPKQVARLKELSSLQRGYTHSYSLHRRTIDNGGHVVVTGHVRFNNASAFLREFYRPRQGRVNMDVVFLVDHVPGPGLQALLLSIRYRRRTTYLKGNLLHDRDAKRAHVAEAAAVFILTNKRDPRGVEATDMVSILHALAIDKLRCRARLKREHLEQHLDNSDGDNDDEGFLDNEADKNNHLLDRRQTRPIRCFAEILSFKHTLGLRTITGLELTLNTAQLRTAILARSIVCPGAVGLLLNLIYSPTELYVAQGRRSHTPWVAEYAGGLQNLLFPAVLPAYFDGLLFEHAVKKLYL</sequence>
<keyword evidence="7 11" id="KW-1133">Transmembrane helix</keyword>
<evidence type="ECO:0000256" key="1">
    <source>
        <dbReference type="ARBA" id="ARBA00004141"/>
    </source>
</evidence>
<evidence type="ECO:0000313" key="16">
    <source>
        <dbReference type="EMBL" id="RLN64687.1"/>
    </source>
</evidence>
<dbReference type="OrthoDB" id="69720at2759"/>
<comment type="caution">
    <text evidence="16">The sequence shown here is derived from an EMBL/GenBank/DDBJ whole genome shotgun (WGS) entry which is preliminary data.</text>
</comment>
<dbReference type="InterPro" id="IPR005821">
    <property type="entry name" value="Ion_trans_dom"/>
</dbReference>
<feature type="transmembrane region" description="Helical" evidence="11">
    <location>
        <begin position="186"/>
        <end position="206"/>
    </location>
</feature>
<keyword evidence="10" id="KW-0407">Ion channel</keyword>
<evidence type="ECO:0008006" key="19">
    <source>
        <dbReference type="Google" id="ProtNLM"/>
    </source>
</evidence>
<dbReference type="GO" id="GO:0016020">
    <property type="term" value="C:membrane"/>
    <property type="evidence" value="ECO:0007669"/>
    <property type="project" value="UniProtKB-SubCell"/>
</dbReference>
<proteinExistence type="predicted"/>
<feature type="domain" description="Ion transport" evidence="12">
    <location>
        <begin position="69"/>
        <end position="211"/>
    </location>
</feature>
<evidence type="ECO:0000256" key="7">
    <source>
        <dbReference type="ARBA" id="ARBA00022989"/>
    </source>
</evidence>
<evidence type="ECO:0000256" key="8">
    <source>
        <dbReference type="ARBA" id="ARBA00023065"/>
    </source>
</evidence>
<feature type="transmembrane region" description="Helical" evidence="11">
    <location>
        <begin position="218"/>
        <end position="236"/>
    </location>
</feature>
<dbReference type="Proteomes" id="UP000284657">
    <property type="component" value="Unassembled WGS sequence"/>
</dbReference>
<organism evidence="16 17">
    <name type="scientific">Phytophthora kernoviae</name>
    <dbReference type="NCBI Taxonomy" id="325452"/>
    <lineage>
        <taxon>Eukaryota</taxon>
        <taxon>Sar</taxon>
        <taxon>Stramenopiles</taxon>
        <taxon>Oomycota</taxon>
        <taxon>Peronosporomycetes</taxon>
        <taxon>Peronosporales</taxon>
        <taxon>Peronosporaceae</taxon>
        <taxon>Phytophthora</taxon>
    </lineage>
</organism>
<evidence type="ECO:0000256" key="2">
    <source>
        <dbReference type="ARBA" id="ARBA00022448"/>
    </source>
</evidence>
<evidence type="ECO:0000313" key="18">
    <source>
        <dbReference type="Proteomes" id="UP000284657"/>
    </source>
</evidence>
<dbReference type="InterPro" id="IPR027359">
    <property type="entry name" value="Volt_channel_dom_sf"/>
</dbReference>
<keyword evidence="5" id="KW-0631">Potassium channel</keyword>